<comment type="caution">
    <text evidence="4">The sequence shown here is derived from an EMBL/GenBank/DDBJ whole genome shotgun (WGS) entry which is preliminary data.</text>
</comment>
<keyword evidence="1" id="KW-0479">Metal-binding</keyword>
<dbReference type="GO" id="GO:0008270">
    <property type="term" value="F:zinc ion binding"/>
    <property type="evidence" value="ECO:0007669"/>
    <property type="project" value="UniProtKB-KW"/>
</dbReference>
<evidence type="ECO:0000259" key="3">
    <source>
        <dbReference type="PROSITE" id="PS50966"/>
    </source>
</evidence>
<reference evidence="4 5" key="1">
    <citation type="submission" date="2018-08" db="EMBL/GenBank/DDBJ databases">
        <title>Comparative analysis of Burkholderia isolates from Puerto Rico.</title>
        <authorList>
            <person name="Hall C."/>
            <person name="Sahl J."/>
            <person name="Wagner D."/>
        </authorList>
    </citation>
    <scope>NUCLEOTIDE SEQUENCE [LARGE SCALE GENOMIC DNA]</scope>
    <source>
        <strain evidence="4 5">Bp8964</strain>
    </source>
</reference>
<evidence type="ECO:0000256" key="1">
    <source>
        <dbReference type="PROSITE-ProRule" id="PRU00325"/>
    </source>
</evidence>
<dbReference type="Proteomes" id="UP000273734">
    <property type="component" value="Unassembled WGS sequence"/>
</dbReference>
<gene>
    <name evidence="4" type="ORF">DF015_25085</name>
</gene>
<evidence type="ECO:0000313" key="4">
    <source>
        <dbReference type="EMBL" id="RQP73248.1"/>
    </source>
</evidence>
<keyword evidence="1" id="KW-0863">Zinc-finger</keyword>
<dbReference type="RefSeq" id="WP_095412694.1">
    <property type="nucleotide sequence ID" value="NZ_NQNA01000019.1"/>
</dbReference>
<sequence length="112" mass="11704">METIGFLVQGSAAMPYELSFSKDGNTVTAFCTCPAGETGTACKHRLSILAGVKSGVISDNVDQVQVVASWLPGSNLETRMAELDNAEKAVEAAKKAVSAAKKRLAATMLGRN</sequence>
<keyword evidence="1" id="KW-0862">Zinc</keyword>
<dbReference type="PROSITE" id="PS50966">
    <property type="entry name" value="ZF_SWIM"/>
    <property type="match status" value="1"/>
</dbReference>
<keyword evidence="2" id="KW-0175">Coiled coil</keyword>
<organism evidence="4 5">
    <name type="scientific">Burkholderia ubonensis</name>
    <dbReference type="NCBI Taxonomy" id="101571"/>
    <lineage>
        <taxon>Bacteria</taxon>
        <taxon>Pseudomonadati</taxon>
        <taxon>Pseudomonadota</taxon>
        <taxon>Betaproteobacteria</taxon>
        <taxon>Burkholderiales</taxon>
        <taxon>Burkholderiaceae</taxon>
        <taxon>Burkholderia</taxon>
        <taxon>Burkholderia cepacia complex</taxon>
    </lineage>
</organism>
<dbReference type="Pfam" id="PF04434">
    <property type="entry name" value="SWIM"/>
    <property type="match status" value="1"/>
</dbReference>
<accession>A0AB74D1H6</accession>
<feature type="coiled-coil region" evidence="2">
    <location>
        <begin position="76"/>
        <end position="103"/>
    </location>
</feature>
<evidence type="ECO:0000256" key="2">
    <source>
        <dbReference type="SAM" id="Coils"/>
    </source>
</evidence>
<proteinExistence type="predicted"/>
<feature type="domain" description="SWIM-type" evidence="3">
    <location>
        <begin position="16"/>
        <end position="53"/>
    </location>
</feature>
<dbReference type="InterPro" id="IPR007527">
    <property type="entry name" value="Znf_SWIM"/>
</dbReference>
<dbReference type="EMBL" id="QTNY01000019">
    <property type="protein sequence ID" value="RQP73248.1"/>
    <property type="molecule type" value="Genomic_DNA"/>
</dbReference>
<name>A0AB74D1H6_9BURK</name>
<protein>
    <recommendedName>
        <fullName evidence="3">SWIM-type domain-containing protein</fullName>
    </recommendedName>
</protein>
<dbReference type="AlphaFoldDB" id="A0AB74D1H6"/>
<evidence type="ECO:0000313" key="5">
    <source>
        <dbReference type="Proteomes" id="UP000273734"/>
    </source>
</evidence>